<protein>
    <submittedName>
        <fullName evidence="2">Uncharacterized protein</fullName>
    </submittedName>
</protein>
<name>A0A6J4MIB3_9ACTN</name>
<feature type="compositionally biased region" description="Low complexity" evidence="1">
    <location>
        <begin position="45"/>
        <end position="55"/>
    </location>
</feature>
<reference evidence="2" key="1">
    <citation type="submission" date="2020-02" db="EMBL/GenBank/DDBJ databases">
        <authorList>
            <person name="Meier V. D."/>
        </authorList>
    </citation>
    <scope>NUCLEOTIDE SEQUENCE</scope>
    <source>
        <strain evidence="2">AVDCRST_MAG46</strain>
    </source>
</reference>
<gene>
    <name evidence="2" type="ORF">AVDCRST_MAG46-3255</name>
</gene>
<feature type="compositionally biased region" description="Basic and acidic residues" evidence="1">
    <location>
        <begin position="16"/>
        <end position="25"/>
    </location>
</feature>
<proteinExistence type="predicted"/>
<evidence type="ECO:0000313" key="2">
    <source>
        <dbReference type="EMBL" id="CAA9360710.1"/>
    </source>
</evidence>
<dbReference type="EMBL" id="CADCUD010000231">
    <property type="protein sequence ID" value="CAA9360710.1"/>
    <property type="molecule type" value="Genomic_DNA"/>
</dbReference>
<sequence length="55" mass="6236">MHIYGSTDAEYLAAQRMDDYARRSPEPGLKPPPRRRGLRRHAASRLRSLADSLDG</sequence>
<organism evidence="2">
    <name type="scientific">uncultured Nocardioidaceae bacterium</name>
    <dbReference type="NCBI Taxonomy" id="253824"/>
    <lineage>
        <taxon>Bacteria</taxon>
        <taxon>Bacillati</taxon>
        <taxon>Actinomycetota</taxon>
        <taxon>Actinomycetes</taxon>
        <taxon>Propionibacteriales</taxon>
        <taxon>Nocardioidaceae</taxon>
        <taxon>environmental samples</taxon>
    </lineage>
</organism>
<feature type="compositionally biased region" description="Basic residues" evidence="1">
    <location>
        <begin position="32"/>
        <end position="44"/>
    </location>
</feature>
<evidence type="ECO:0000256" key="1">
    <source>
        <dbReference type="SAM" id="MobiDB-lite"/>
    </source>
</evidence>
<accession>A0A6J4MIB3</accession>
<dbReference type="AlphaFoldDB" id="A0A6J4MIB3"/>
<feature type="region of interest" description="Disordered" evidence="1">
    <location>
        <begin position="15"/>
        <end position="55"/>
    </location>
</feature>